<dbReference type="Gene3D" id="3.90.70.10">
    <property type="entry name" value="Cysteine proteinases"/>
    <property type="match status" value="1"/>
</dbReference>
<dbReference type="InterPro" id="IPR038765">
    <property type="entry name" value="Papain-like_cys_pep_sf"/>
</dbReference>
<dbReference type="SUPFAM" id="SSF54001">
    <property type="entry name" value="Cysteine proteinases"/>
    <property type="match status" value="1"/>
</dbReference>
<evidence type="ECO:0000313" key="3">
    <source>
        <dbReference type="EMBL" id="CAK9150346.1"/>
    </source>
</evidence>
<organism evidence="3 4">
    <name type="scientific">Ilex paraguariensis</name>
    <name type="common">yerba mate</name>
    <dbReference type="NCBI Taxonomy" id="185542"/>
    <lineage>
        <taxon>Eukaryota</taxon>
        <taxon>Viridiplantae</taxon>
        <taxon>Streptophyta</taxon>
        <taxon>Embryophyta</taxon>
        <taxon>Tracheophyta</taxon>
        <taxon>Spermatophyta</taxon>
        <taxon>Magnoliopsida</taxon>
        <taxon>eudicotyledons</taxon>
        <taxon>Gunneridae</taxon>
        <taxon>Pentapetalae</taxon>
        <taxon>asterids</taxon>
        <taxon>campanulids</taxon>
        <taxon>Aquifoliales</taxon>
        <taxon>Aquifoliaceae</taxon>
        <taxon>Ilex</taxon>
    </lineage>
</organism>
<feature type="domain" description="USP" evidence="2">
    <location>
        <begin position="1"/>
        <end position="159"/>
    </location>
</feature>
<dbReference type="InterPro" id="IPR001394">
    <property type="entry name" value="Peptidase_C19_UCH"/>
</dbReference>
<dbReference type="PANTHER" id="PTHR24006:SF677">
    <property type="entry name" value="UBIQUITIN CARBOXYL-TERMINAL HYDROLASE 19"/>
    <property type="match status" value="1"/>
</dbReference>
<evidence type="ECO:0000256" key="1">
    <source>
        <dbReference type="SAM" id="MobiDB-lite"/>
    </source>
</evidence>
<feature type="compositionally biased region" description="Basic and acidic residues" evidence="1">
    <location>
        <begin position="490"/>
        <end position="501"/>
    </location>
</feature>
<accession>A0ABC8RZD1</accession>
<dbReference type="Proteomes" id="UP001642360">
    <property type="component" value="Unassembled WGS sequence"/>
</dbReference>
<name>A0ABC8RZD1_9AQUA</name>
<feature type="compositionally biased region" description="Basic and acidic residues" evidence="1">
    <location>
        <begin position="355"/>
        <end position="377"/>
    </location>
</feature>
<dbReference type="PROSITE" id="PS50235">
    <property type="entry name" value="USP_3"/>
    <property type="match status" value="1"/>
</dbReference>
<dbReference type="InterPro" id="IPR050164">
    <property type="entry name" value="Peptidase_C19"/>
</dbReference>
<dbReference type="AlphaFoldDB" id="A0ABC8RZD1"/>
<protein>
    <recommendedName>
        <fullName evidence="2">USP domain-containing protein</fullName>
    </recommendedName>
</protein>
<proteinExistence type="predicted"/>
<reference evidence="3 4" key="1">
    <citation type="submission" date="2024-02" db="EMBL/GenBank/DDBJ databases">
        <authorList>
            <person name="Vignale AGUSTIN F."/>
            <person name="Sosa J E."/>
            <person name="Modenutti C."/>
        </authorList>
    </citation>
    <scope>NUCLEOTIDE SEQUENCE [LARGE SCALE GENOMIC DNA]</scope>
</reference>
<feature type="region of interest" description="Disordered" evidence="1">
    <location>
        <begin position="339"/>
        <end position="407"/>
    </location>
</feature>
<gene>
    <name evidence="3" type="ORF">ILEXP_LOCUS18494</name>
</gene>
<dbReference type="InterPro" id="IPR028889">
    <property type="entry name" value="USP"/>
</dbReference>
<comment type="caution">
    <text evidence="3">The sequence shown here is derived from an EMBL/GenBank/DDBJ whole genome shotgun (WGS) entry which is preliminary data.</text>
</comment>
<keyword evidence="4" id="KW-1185">Reference proteome</keyword>
<evidence type="ECO:0000259" key="2">
    <source>
        <dbReference type="PROSITE" id="PS50235"/>
    </source>
</evidence>
<feature type="region of interest" description="Disordered" evidence="1">
    <location>
        <begin position="473"/>
        <end position="501"/>
    </location>
</feature>
<dbReference type="PANTHER" id="PTHR24006">
    <property type="entry name" value="UBIQUITIN CARBOXYL-TERMINAL HYDROLASE"/>
    <property type="match status" value="1"/>
</dbReference>
<evidence type="ECO:0000313" key="4">
    <source>
        <dbReference type="Proteomes" id="UP001642360"/>
    </source>
</evidence>
<dbReference type="Pfam" id="PF00443">
    <property type="entry name" value="UCH"/>
    <property type="match status" value="1"/>
</dbReference>
<dbReference type="EMBL" id="CAUOFW020002025">
    <property type="protein sequence ID" value="CAK9150346.1"/>
    <property type="molecule type" value="Genomic_DNA"/>
</dbReference>
<sequence length="501" mass="55071">MMDLTVEIQGDAASLEECLDLFTAREPLHGDNMYKCDGCNDYVLAWKRLSIRRAPNVLTIALKRFQSGRFGKLNKRVTFPETLDITPYMSETGDGNDVYKLYAVVVHVDMLNASFFGHYICYTKDFRGNWYRIDDCKVNLADLDEVLSQGAYMLLYSRVCPRPSCLYPSEPLKEEQGMVKIVQEGEHFRKQPVECFSAAEVTDTARVSASLSSDGSSVLKVSNCKDESTSIISPEYIKEDLDTMDIGPSSSVSKDVGNGCCNAVKEIASPVKHAHRLVSGVTSLDDSYSTEANILQHKPLSRMLDAENGNGSSKNSAKHCVEMDSLTAFSVSTQKNVCENGETPHKNSVAALTPDDVRHEENCVNSRAKPEKVESGKDVQSSSGSEDSAGKLDGSNTRAKLKPLFPPGFLGKRTRGKYIKRDGKVLAEFSEPVSACNANCQKNDTYSPNSCHQNGSPSSIILQKQSGIKDDWPLVGEEIPAGNGNFLEPLETKPPRQTETK</sequence>